<evidence type="ECO:0000313" key="3">
    <source>
        <dbReference type="Proteomes" id="UP001368328"/>
    </source>
</evidence>
<sequence>MSVEKLSSQPALHNFETTKPTGQNETIEHNIIAKQNIQEKSPSKEEMERVIDGINEVLQPANTHIKFELHEKLNEYYVTIVDNNTNEIVREIPSKKWLDIYAAMTDFVGLIVDKKF</sequence>
<name>A0ABZ2MWK2_9BACI</name>
<keyword evidence="3" id="KW-1185">Reference proteome</keyword>
<dbReference type="NCBIfam" id="NF005834">
    <property type="entry name" value="PRK07738.1"/>
    <property type="match status" value="1"/>
</dbReference>
<feature type="compositionally biased region" description="Polar residues" evidence="1">
    <location>
        <begin position="1"/>
        <end position="25"/>
    </location>
</feature>
<dbReference type="InterPro" id="IPR005186">
    <property type="entry name" value="FlaG"/>
</dbReference>
<dbReference type="Gene3D" id="3.30.160.170">
    <property type="entry name" value="FlaG-like"/>
    <property type="match status" value="1"/>
</dbReference>
<dbReference type="EMBL" id="CP147403">
    <property type="protein sequence ID" value="WXB89799.1"/>
    <property type="molecule type" value="Genomic_DNA"/>
</dbReference>
<accession>A0ABZ2MWK2</accession>
<dbReference type="Pfam" id="PF03646">
    <property type="entry name" value="FlaG"/>
    <property type="match status" value="1"/>
</dbReference>
<evidence type="ECO:0000256" key="1">
    <source>
        <dbReference type="SAM" id="MobiDB-lite"/>
    </source>
</evidence>
<keyword evidence="2" id="KW-0969">Cilium</keyword>
<evidence type="ECO:0000313" key="2">
    <source>
        <dbReference type="EMBL" id="WXB89799.1"/>
    </source>
</evidence>
<dbReference type="RefSeq" id="WP_338788292.1">
    <property type="nucleotide sequence ID" value="NZ_CP147403.1"/>
</dbReference>
<dbReference type="PANTHER" id="PTHR37166">
    <property type="entry name" value="PROTEIN FLAG"/>
    <property type="match status" value="1"/>
</dbReference>
<proteinExistence type="predicted"/>
<protein>
    <submittedName>
        <fullName evidence="2">Flagellar protein FlaG</fullName>
    </submittedName>
</protein>
<dbReference type="InterPro" id="IPR035924">
    <property type="entry name" value="FlaG-like_sf"/>
</dbReference>
<feature type="region of interest" description="Disordered" evidence="1">
    <location>
        <begin position="1"/>
        <end position="44"/>
    </location>
</feature>
<dbReference type="Proteomes" id="UP001368328">
    <property type="component" value="Chromosome"/>
</dbReference>
<keyword evidence="2" id="KW-0282">Flagellum</keyword>
<keyword evidence="2" id="KW-0966">Cell projection</keyword>
<reference evidence="2 3" key="1">
    <citation type="submission" date="2024-02" db="EMBL/GenBank/DDBJ databases">
        <title>Seven novel Bacillus-like species.</title>
        <authorList>
            <person name="Liu G."/>
        </authorList>
    </citation>
    <scope>NUCLEOTIDE SEQUENCE [LARGE SCALE GENOMIC DNA]</scope>
    <source>
        <strain evidence="2 3">FJAT-53654</strain>
    </source>
</reference>
<dbReference type="SUPFAM" id="SSF160214">
    <property type="entry name" value="FlaG-like"/>
    <property type="match status" value="1"/>
</dbReference>
<dbReference type="PANTHER" id="PTHR37166:SF1">
    <property type="entry name" value="PROTEIN FLAG"/>
    <property type="match status" value="1"/>
</dbReference>
<gene>
    <name evidence="2" type="primary">flaG</name>
    <name evidence="2" type="ORF">WCV66_06065</name>
</gene>
<organism evidence="2 3">
    <name type="scientific">Metabacillus rhizosphaerae</name>
    <dbReference type="NCBI Taxonomy" id="3117747"/>
    <lineage>
        <taxon>Bacteria</taxon>
        <taxon>Bacillati</taxon>
        <taxon>Bacillota</taxon>
        <taxon>Bacilli</taxon>
        <taxon>Bacillales</taxon>
        <taxon>Bacillaceae</taxon>
        <taxon>Metabacillus</taxon>
    </lineage>
</organism>